<dbReference type="InterPro" id="IPR051533">
    <property type="entry name" value="WaaL-like"/>
</dbReference>
<dbReference type="Pfam" id="PF04932">
    <property type="entry name" value="Wzy_C"/>
    <property type="match status" value="1"/>
</dbReference>
<keyword evidence="2 5" id="KW-0812">Transmembrane</keyword>
<evidence type="ECO:0000313" key="7">
    <source>
        <dbReference type="EMBL" id="BBU68053.1"/>
    </source>
</evidence>
<feature type="transmembrane region" description="Helical" evidence="5">
    <location>
        <begin position="124"/>
        <end position="145"/>
    </location>
</feature>
<dbReference type="PANTHER" id="PTHR37422">
    <property type="entry name" value="TEICHURONIC ACID BIOSYNTHESIS PROTEIN TUAE"/>
    <property type="match status" value="1"/>
</dbReference>
<protein>
    <recommendedName>
        <fullName evidence="6">O-antigen ligase-related domain-containing protein</fullName>
    </recommendedName>
</protein>
<evidence type="ECO:0000313" key="8">
    <source>
        <dbReference type="Proteomes" id="UP000463961"/>
    </source>
</evidence>
<name>A0A7R6R8P0_9RHOO</name>
<feature type="transmembrane region" description="Helical" evidence="5">
    <location>
        <begin position="193"/>
        <end position="211"/>
    </location>
</feature>
<reference evidence="8" key="1">
    <citation type="submission" date="2020-01" db="EMBL/GenBank/DDBJ databases">
        <title>Phosphoaccumulans saitamaens gen. nov., sp. nov., a polyphosphate accumulating bacterium isolated from surface river water.</title>
        <authorList>
            <person name="Watanabe K."/>
            <person name="Suda W."/>
        </authorList>
    </citation>
    <scope>NUCLEOTIDE SEQUENCE [LARGE SCALE GENOMIC DNA]</scope>
    <source>
        <strain evidence="8">ICHIAU1</strain>
    </source>
</reference>
<dbReference type="EMBL" id="AP022345">
    <property type="protein sequence ID" value="BBU68053.1"/>
    <property type="molecule type" value="Genomic_DNA"/>
</dbReference>
<feature type="transmembrane region" description="Helical" evidence="5">
    <location>
        <begin position="82"/>
        <end position="103"/>
    </location>
</feature>
<dbReference type="PANTHER" id="PTHR37422:SF23">
    <property type="entry name" value="TEICHURONIC ACID BIOSYNTHESIS PROTEIN TUAE"/>
    <property type="match status" value="1"/>
</dbReference>
<organism evidence="7 8">
    <name type="scientific">Fluviibacter phosphoraccumulans</name>
    <dbReference type="NCBI Taxonomy" id="1751046"/>
    <lineage>
        <taxon>Bacteria</taxon>
        <taxon>Pseudomonadati</taxon>
        <taxon>Pseudomonadota</taxon>
        <taxon>Betaproteobacteria</taxon>
        <taxon>Rhodocyclales</taxon>
        <taxon>Fluviibacteraceae</taxon>
        <taxon>Fluviibacter</taxon>
    </lineage>
</organism>
<accession>A0A7R6R8P0</accession>
<keyword evidence="4 5" id="KW-0472">Membrane</keyword>
<evidence type="ECO:0000256" key="5">
    <source>
        <dbReference type="SAM" id="Phobius"/>
    </source>
</evidence>
<comment type="subcellular location">
    <subcellularLocation>
        <location evidence="1">Membrane</location>
        <topology evidence="1">Multi-pass membrane protein</topology>
    </subcellularLocation>
</comment>
<gene>
    <name evidence="7" type="ORF">ICHIAU1_03360</name>
</gene>
<sequence>MLLSMVVLLMRRQLALNLKSGMVRAFAAFVIVVMLGAALSPYREESLTPLRRDVLPMILVFVLLAGQKRVAQHNQQRQVALLAGWSIIGAFMCRTFLAVSDWLQQGVQNDVYSIDRAAARFFDFFAIDATLMMPIAVAAILYLVMNRGVRALLLCSIAVAWLLIIVSGVRAAVVALGLVTLLQLLPWIWRHKLSALLGIAVLAVGLVASSPERLARISDRYATIVSADTYVGKEAGYSSFYERLSIWHGTLEMVAERPLLGYGLGWQKIYDVAYQDGYIERWTNSDQLIDRAVANYFRPLKKGEANPHNLLVQMLFETGIAGLFTYSLMLLVLLWRALRLLRQKTKEPAEQWFAAGTLAYMTSYLLVNTMNGLWLGAGATLMLLAVSELLSDRRASRA</sequence>
<feature type="transmembrane region" description="Helical" evidence="5">
    <location>
        <begin position="54"/>
        <end position="70"/>
    </location>
</feature>
<feature type="transmembrane region" description="Helical" evidence="5">
    <location>
        <begin position="319"/>
        <end position="338"/>
    </location>
</feature>
<dbReference type="AlphaFoldDB" id="A0A7R6R8P0"/>
<feature type="transmembrane region" description="Helical" evidence="5">
    <location>
        <begin position="350"/>
        <end position="367"/>
    </location>
</feature>
<feature type="transmembrane region" description="Helical" evidence="5">
    <location>
        <begin position="151"/>
        <end position="181"/>
    </location>
</feature>
<dbReference type="GO" id="GO:0016020">
    <property type="term" value="C:membrane"/>
    <property type="evidence" value="ECO:0007669"/>
    <property type="project" value="UniProtKB-SubCell"/>
</dbReference>
<keyword evidence="3 5" id="KW-1133">Transmembrane helix</keyword>
<dbReference type="Proteomes" id="UP000463961">
    <property type="component" value="Chromosome"/>
</dbReference>
<feature type="transmembrane region" description="Helical" evidence="5">
    <location>
        <begin position="25"/>
        <end position="42"/>
    </location>
</feature>
<proteinExistence type="predicted"/>
<dbReference type="InterPro" id="IPR007016">
    <property type="entry name" value="O-antigen_ligase-rel_domated"/>
</dbReference>
<evidence type="ECO:0000259" key="6">
    <source>
        <dbReference type="Pfam" id="PF04932"/>
    </source>
</evidence>
<feature type="domain" description="O-antigen ligase-related" evidence="6">
    <location>
        <begin position="157"/>
        <end position="326"/>
    </location>
</feature>
<evidence type="ECO:0000256" key="1">
    <source>
        <dbReference type="ARBA" id="ARBA00004141"/>
    </source>
</evidence>
<evidence type="ECO:0000256" key="3">
    <source>
        <dbReference type="ARBA" id="ARBA00022989"/>
    </source>
</evidence>
<keyword evidence="8" id="KW-1185">Reference proteome</keyword>
<evidence type="ECO:0000256" key="2">
    <source>
        <dbReference type="ARBA" id="ARBA00022692"/>
    </source>
</evidence>
<evidence type="ECO:0000256" key="4">
    <source>
        <dbReference type="ARBA" id="ARBA00023136"/>
    </source>
</evidence>